<evidence type="ECO:0000313" key="7">
    <source>
        <dbReference type="Proteomes" id="UP001206595"/>
    </source>
</evidence>
<feature type="region of interest" description="Disordered" evidence="5">
    <location>
        <begin position="180"/>
        <end position="204"/>
    </location>
</feature>
<name>A0AAD5E9L5_UMBRA</name>
<feature type="region of interest" description="Disordered" evidence="5">
    <location>
        <begin position="32"/>
        <end position="56"/>
    </location>
</feature>
<proteinExistence type="inferred from homology"/>
<dbReference type="GO" id="GO:0005794">
    <property type="term" value="C:Golgi apparatus"/>
    <property type="evidence" value="ECO:0007669"/>
    <property type="project" value="TreeGrafter"/>
</dbReference>
<evidence type="ECO:0000256" key="2">
    <source>
        <dbReference type="ARBA" id="ARBA00015736"/>
    </source>
</evidence>
<feature type="compositionally biased region" description="Low complexity" evidence="5">
    <location>
        <begin position="46"/>
        <end position="56"/>
    </location>
</feature>
<dbReference type="PANTHER" id="PTHR12895:SF9">
    <property type="entry name" value="DYMECLIN"/>
    <property type="match status" value="1"/>
</dbReference>
<dbReference type="RefSeq" id="XP_051443189.1">
    <property type="nucleotide sequence ID" value="XM_051590245.1"/>
</dbReference>
<gene>
    <name evidence="6" type="ORF">K450DRAFT_248535</name>
</gene>
<protein>
    <recommendedName>
        <fullName evidence="2">Dymeclin</fullName>
    </recommendedName>
</protein>
<keyword evidence="4" id="KW-0449">Lipoprotein</keyword>
<evidence type="ECO:0000313" key="6">
    <source>
        <dbReference type="EMBL" id="KAI8578185.1"/>
    </source>
</evidence>
<dbReference type="Proteomes" id="UP001206595">
    <property type="component" value="Unassembled WGS sequence"/>
</dbReference>
<evidence type="ECO:0000256" key="5">
    <source>
        <dbReference type="SAM" id="MobiDB-lite"/>
    </source>
</evidence>
<dbReference type="Pfam" id="PF09742">
    <property type="entry name" value="Dymeclin"/>
    <property type="match status" value="1"/>
</dbReference>
<reference evidence="6" key="1">
    <citation type="submission" date="2021-06" db="EMBL/GenBank/DDBJ databases">
        <authorList>
            <consortium name="DOE Joint Genome Institute"/>
            <person name="Mondo S.J."/>
            <person name="Amses K.R."/>
            <person name="Simmons D.R."/>
            <person name="Longcore J.E."/>
            <person name="Seto K."/>
            <person name="Alves G.H."/>
            <person name="Bonds A.E."/>
            <person name="Quandt C.A."/>
            <person name="Davis W.J."/>
            <person name="Chang Y."/>
            <person name="Letcher P.M."/>
            <person name="Powell M.J."/>
            <person name="Kuo A."/>
            <person name="Labutti K."/>
            <person name="Pangilinan J."/>
            <person name="Andreopoulos W."/>
            <person name="Tritt A."/>
            <person name="Riley R."/>
            <person name="Hundley H."/>
            <person name="Johnson J."/>
            <person name="Lipzen A."/>
            <person name="Barry K."/>
            <person name="Berbee M.L."/>
            <person name="Buchler N.E."/>
            <person name="Grigoriev I.V."/>
            <person name="Spatafora J.W."/>
            <person name="Stajich J.E."/>
            <person name="James T.Y."/>
        </authorList>
    </citation>
    <scope>NUCLEOTIDE SEQUENCE</scope>
    <source>
        <strain evidence="6">AG</strain>
    </source>
</reference>
<dbReference type="InterPro" id="IPR019142">
    <property type="entry name" value="Dymeclin"/>
</dbReference>
<accession>A0AAD5E9L5</accession>
<organism evidence="6 7">
    <name type="scientific">Umbelopsis ramanniana AG</name>
    <dbReference type="NCBI Taxonomy" id="1314678"/>
    <lineage>
        <taxon>Eukaryota</taxon>
        <taxon>Fungi</taxon>
        <taxon>Fungi incertae sedis</taxon>
        <taxon>Mucoromycota</taxon>
        <taxon>Mucoromycotina</taxon>
        <taxon>Umbelopsidomycetes</taxon>
        <taxon>Umbelopsidales</taxon>
        <taxon>Umbelopsidaceae</taxon>
        <taxon>Umbelopsis</taxon>
    </lineage>
</organism>
<comment type="caution">
    <text evidence="6">The sequence shown here is derived from an EMBL/GenBank/DDBJ whole genome shotgun (WGS) entry which is preliminary data.</text>
</comment>
<dbReference type="EMBL" id="MU620932">
    <property type="protein sequence ID" value="KAI8578185.1"/>
    <property type="molecule type" value="Genomic_DNA"/>
</dbReference>
<evidence type="ECO:0000256" key="3">
    <source>
        <dbReference type="ARBA" id="ARBA00022707"/>
    </source>
</evidence>
<comment type="similarity">
    <text evidence="1">Belongs to the dymeclin family.</text>
</comment>
<dbReference type="PANTHER" id="PTHR12895">
    <property type="entry name" value="DYMECLIN"/>
    <property type="match status" value="1"/>
</dbReference>
<dbReference type="GeneID" id="75915589"/>
<feature type="compositionally biased region" description="Low complexity" evidence="5">
    <location>
        <begin position="186"/>
        <end position="204"/>
    </location>
</feature>
<sequence length="768" mass="87183">MSNPPSSPPSVPNKIVPASIPIRRQSIRHSIDFTSPTHPVSHRQPHLSPSKSSHAPSKPYFSATHYTIIRILCSSSVLSRGDLEAWKKLLCKEKLPVPYSTQDAYDLEMATVGLAIELAANNVRTENFNVLLLHLLSQLRQLLQLGDIDQIPTSAYNALFLVRVFSKHFAGNLSGEELKRQYEGPSATPATESATTTSQSAAKSGIASVSDMILDMEKLKIDPQTEQDPRPKGEQLLHYLIAIILQLDSHANYSTHEFYLEALNTIIVLLSTQLHQSTSDRTEYNYFINILMTKFGHQAKPIVFKLLHNFMEQKAPPPSSSNVVYNAYSYFFSGKTNVASSADAFPVADRSLLLLLLLSTQFKDGFGERHETEGDTTDEQNLQWASAYRQAIAEISGDQEPVIGSQNEKDVKYVSSGSISFRRLYTIFAGSLAIEERTLLFYLFLVENESFRVYVLSRSDPETIYIPILKLVYESIEGKTNYSQLYIFLIFILIFSQDDIFNESIQKFNVTNLTWFTERPLVKNVTLGGLTMLVLLRAVQVNLTSHKDAYLHTNCMASIANMSNSMMDIHPYVAQRIVSVFELISKRYQKIASRVADNNALLQQQPSQEIIVYQDLIALFFEIMNSILVHHLKDNPQLVYALLLKREAFAVYRLNARLSELVANLEAIINYFHARVSEANLRAPSTSEVLEIIDLATRTWTPDRLKSFPELKFQYAEELDSQQFFCPYVWALVHRRTFIYWNDEKAHILDEYRLQQQEQDGGSANDIA</sequence>
<evidence type="ECO:0000256" key="1">
    <source>
        <dbReference type="ARBA" id="ARBA00010603"/>
    </source>
</evidence>
<reference evidence="6" key="2">
    <citation type="journal article" date="2022" name="Proc. Natl. Acad. Sci. U.S.A.">
        <title>Diploid-dominant life cycles characterize the early evolution of Fungi.</title>
        <authorList>
            <person name="Amses K.R."/>
            <person name="Simmons D.R."/>
            <person name="Longcore J.E."/>
            <person name="Mondo S.J."/>
            <person name="Seto K."/>
            <person name="Jeronimo G.H."/>
            <person name="Bonds A.E."/>
            <person name="Quandt C.A."/>
            <person name="Davis W.J."/>
            <person name="Chang Y."/>
            <person name="Federici B.A."/>
            <person name="Kuo A."/>
            <person name="LaButti K."/>
            <person name="Pangilinan J."/>
            <person name="Andreopoulos W."/>
            <person name="Tritt A."/>
            <person name="Riley R."/>
            <person name="Hundley H."/>
            <person name="Johnson J."/>
            <person name="Lipzen A."/>
            <person name="Barry K."/>
            <person name="Lang B.F."/>
            <person name="Cuomo C.A."/>
            <person name="Buchler N.E."/>
            <person name="Grigoriev I.V."/>
            <person name="Spatafora J.W."/>
            <person name="Stajich J.E."/>
            <person name="James T.Y."/>
        </authorList>
    </citation>
    <scope>NUCLEOTIDE SEQUENCE</scope>
    <source>
        <strain evidence="6">AG</strain>
    </source>
</reference>
<evidence type="ECO:0000256" key="4">
    <source>
        <dbReference type="ARBA" id="ARBA00023288"/>
    </source>
</evidence>
<keyword evidence="3" id="KW-0519">Myristate</keyword>
<keyword evidence="7" id="KW-1185">Reference proteome</keyword>
<dbReference type="AlphaFoldDB" id="A0AAD5E9L5"/>
<dbReference type="GO" id="GO:0007030">
    <property type="term" value="P:Golgi organization"/>
    <property type="evidence" value="ECO:0007669"/>
    <property type="project" value="TreeGrafter"/>
</dbReference>